<evidence type="ECO:0000256" key="4">
    <source>
        <dbReference type="ARBA" id="ARBA00022679"/>
    </source>
</evidence>
<proteinExistence type="inferred from homology"/>
<evidence type="ECO:0000259" key="7">
    <source>
        <dbReference type="Pfam" id="PF10672"/>
    </source>
</evidence>
<name>D7CW47_TRURR</name>
<dbReference type="eggNOG" id="COG1092">
    <property type="taxonomic scope" value="Bacteria"/>
</dbReference>
<dbReference type="PANTHER" id="PTHR42873:SF1">
    <property type="entry name" value="S-ADENOSYLMETHIONINE-DEPENDENT METHYLTRANSFERASE DOMAIN-CONTAINING PROTEIN"/>
    <property type="match status" value="1"/>
</dbReference>
<evidence type="ECO:0000256" key="1">
    <source>
        <dbReference type="ARBA" id="ARBA00004496"/>
    </source>
</evidence>
<dbReference type="EMBL" id="CP002049">
    <property type="protein sequence ID" value="ADI14310.1"/>
    <property type="molecule type" value="Genomic_DNA"/>
</dbReference>
<evidence type="ECO:0000259" key="8">
    <source>
        <dbReference type="Pfam" id="PF17785"/>
    </source>
</evidence>
<dbReference type="GO" id="GO:0008168">
    <property type="term" value="F:methyltransferase activity"/>
    <property type="evidence" value="ECO:0007669"/>
    <property type="project" value="UniProtKB-KW"/>
</dbReference>
<protein>
    <submittedName>
        <fullName evidence="9">Methyltransferase small</fullName>
    </submittedName>
</protein>
<keyword evidence="5" id="KW-0949">S-adenosyl-L-methionine</keyword>
<dbReference type="CDD" id="cd11572">
    <property type="entry name" value="RlmI_M_like"/>
    <property type="match status" value="1"/>
</dbReference>
<comment type="similarity">
    <text evidence="6">Belongs to the methyltransferase superfamily. RlmI family.</text>
</comment>
<evidence type="ECO:0000256" key="3">
    <source>
        <dbReference type="ARBA" id="ARBA00022603"/>
    </source>
</evidence>
<dbReference type="RefSeq" id="WP_013177681.1">
    <property type="nucleotide sequence ID" value="NC_014221.1"/>
</dbReference>
<dbReference type="GO" id="GO:0032259">
    <property type="term" value="P:methylation"/>
    <property type="evidence" value="ECO:0007669"/>
    <property type="project" value="UniProtKB-KW"/>
</dbReference>
<keyword evidence="4" id="KW-0808">Transferase</keyword>
<evidence type="ECO:0000256" key="6">
    <source>
        <dbReference type="ARBA" id="ARBA00038091"/>
    </source>
</evidence>
<comment type="subcellular location">
    <subcellularLocation>
        <location evidence="1">Cytoplasm</location>
    </subcellularLocation>
</comment>
<dbReference type="InterPro" id="IPR015947">
    <property type="entry name" value="PUA-like_sf"/>
</dbReference>
<dbReference type="GO" id="GO:0003723">
    <property type="term" value="F:RNA binding"/>
    <property type="evidence" value="ECO:0007669"/>
    <property type="project" value="InterPro"/>
</dbReference>
<keyword evidence="3 9" id="KW-0489">Methyltransferase</keyword>
<dbReference type="PANTHER" id="PTHR42873">
    <property type="entry name" value="RIBOSOMAL RNA LARGE SUBUNIT METHYLTRANSFERASE"/>
    <property type="match status" value="1"/>
</dbReference>
<organism evidence="9 10">
    <name type="scientific">Truepera radiovictrix (strain DSM 17093 / CIP 108686 / LMG 22925 / RQ-24)</name>
    <dbReference type="NCBI Taxonomy" id="649638"/>
    <lineage>
        <taxon>Bacteria</taxon>
        <taxon>Thermotogati</taxon>
        <taxon>Deinococcota</taxon>
        <taxon>Deinococci</taxon>
        <taxon>Trueperales</taxon>
        <taxon>Trueperaceae</taxon>
        <taxon>Truepera</taxon>
    </lineage>
</organism>
<keyword evidence="10" id="KW-1185">Reference proteome</keyword>
<evidence type="ECO:0000256" key="2">
    <source>
        <dbReference type="ARBA" id="ARBA00022490"/>
    </source>
</evidence>
<dbReference type="InterPro" id="IPR036974">
    <property type="entry name" value="PUA_sf"/>
</dbReference>
<dbReference type="Proteomes" id="UP000000379">
    <property type="component" value="Chromosome"/>
</dbReference>
<dbReference type="Gene3D" id="3.30.750.80">
    <property type="entry name" value="RNA methyltransferase domain (HRMD) like"/>
    <property type="match status" value="1"/>
</dbReference>
<dbReference type="Gene3D" id="3.40.50.150">
    <property type="entry name" value="Vaccinia Virus protein VP39"/>
    <property type="match status" value="1"/>
</dbReference>
<dbReference type="GO" id="GO:0005737">
    <property type="term" value="C:cytoplasm"/>
    <property type="evidence" value="ECO:0007669"/>
    <property type="project" value="UniProtKB-SubCell"/>
</dbReference>
<dbReference type="CDD" id="cd02440">
    <property type="entry name" value="AdoMet_MTases"/>
    <property type="match status" value="1"/>
</dbReference>
<gene>
    <name evidence="9" type="ordered locus">Trad_1186</name>
</gene>
<reference evidence="10" key="1">
    <citation type="submission" date="2010-05" db="EMBL/GenBank/DDBJ databases">
        <title>The complete genome of Truepera radiovictris DSM 17093.</title>
        <authorList>
            <consortium name="US DOE Joint Genome Institute (JGI-PGF)"/>
            <person name="Lucas S."/>
            <person name="Copeland A."/>
            <person name="Lapidus A."/>
            <person name="Glavina del Rio T."/>
            <person name="Dalin E."/>
            <person name="Tice H."/>
            <person name="Bruce D."/>
            <person name="Goodwin L."/>
            <person name="Pitluck S."/>
            <person name="Kyrpides N."/>
            <person name="Mavromatis K."/>
            <person name="Ovchinnikova G."/>
            <person name="Munk A.C."/>
            <person name="Detter J.C."/>
            <person name="Han C."/>
            <person name="Tapia R."/>
            <person name="Land M."/>
            <person name="Hauser L."/>
            <person name="Markowitz V."/>
            <person name="Cheng J.-F."/>
            <person name="Hugenholtz P."/>
            <person name="Woyke T."/>
            <person name="Wu D."/>
            <person name="Tindall B."/>
            <person name="Pomrenke H.G."/>
            <person name="Brambilla E."/>
            <person name="Klenk H.-P."/>
            <person name="Eisen J.A."/>
        </authorList>
    </citation>
    <scope>NUCLEOTIDE SEQUENCE [LARGE SCALE GENOMIC DNA]</scope>
    <source>
        <strain evidence="10">DSM 17093 / CIP 108686 / LMG 22925 / RQ-24</strain>
    </source>
</reference>
<dbReference type="InterPro" id="IPR029063">
    <property type="entry name" value="SAM-dependent_MTases_sf"/>
</dbReference>
<reference evidence="9 10" key="2">
    <citation type="journal article" date="2011" name="Stand. Genomic Sci.">
        <title>Complete genome sequence of Truepera radiovictrix type strain (RQ-24).</title>
        <authorList>
            <person name="Ivanova N."/>
            <person name="Rohde C."/>
            <person name="Munk C."/>
            <person name="Nolan M."/>
            <person name="Lucas S."/>
            <person name="Del Rio T.G."/>
            <person name="Tice H."/>
            <person name="Deshpande S."/>
            <person name="Cheng J.F."/>
            <person name="Tapia R."/>
            <person name="Han C."/>
            <person name="Goodwin L."/>
            <person name="Pitluck S."/>
            <person name="Liolios K."/>
            <person name="Mavromatis K."/>
            <person name="Mikhailova N."/>
            <person name="Pati A."/>
            <person name="Chen A."/>
            <person name="Palaniappan K."/>
            <person name="Land M."/>
            <person name="Hauser L."/>
            <person name="Chang Y.J."/>
            <person name="Jeffries C.D."/>
            <person name="Brambilla E."/>
            <person name="Rohde M."/>
            <person name="Goker M."/>
            <person name="Tindall B.J."/>
            <person name="Woyke T."/>
            <person name="Bristow J."/>
            <person name="Eisen J.A."/>
            <person name="Markowitz V."/>
            <person name="Hugenholtz P."/>
            <person name="Kyrpides N.C."/>
            <person name="Klenk H.P."/>
            <person name="Lapidus A."/>
        </authorList>
    </citation>
    <scope>NUCLEOTIDE SEQUENCE [LARGE SCALE GENOMIC DNA]</scope>
    <source>
        <strain evidence="10">DSM 17093 / CIP 108686 / LMG 22925 / RQ-24</strain>
    </source>
</reference>
<dbReference type="InterPro" id="IPR019614">
    <property type="entry name" value="SAM-dep_methyl-trfase"/>
</dbReference>
<dbReference type="HOGENOM" id="CLU_014042_0_0_0"/>
<dbReference type="SUPFAM" id="SSF88697">
    <property type="entry name" value="PUA domain-like"/>
    <property type="match status" value="1"/>
</dbReference>
<dbReference type="STRING" id="649638.Trad_1186"/>
<evidence type="ECO:0000313" key="9">
    <source>
        <dbReference type="EMBL" id="ADI14310.1"/>
    </source>
</evidence>
<dbReference type="SUPFAM" id="SSF53335">
    <property type="entry name" value="S-adenosyl-L-methionine-dependent methyltransferases"/>
    <property type="match status" value="1"/>
</dbReference>
<dbReference type="AlphaFoldDB" id="D7CW47"/>
<dbReference type="OrthoDB" id="9805492at2"/>
<dbReference type="Pfam" id="PF10672">
    <property type="entry name" value="Methyltrans_SAM"/>
    <property type="match status" value="1"/>
</dbReference>
<feature type="domain" description="RlmI-like PUA" evidence="8">
    <location>
        <begin position="14"/>
        <end position="75"/>
    </location>
</feature>
<accession>D7CW47</accession>
<dbReference type="InterPro" id="IPR041532">
    <property type="entry name" value="RlmI-like_PUA"/>
</dbReference>
<dbReference type="Gene3D" id="2.30.130.10">
    <property type="entry name" value="PUA domain"/>
    <property type="match status" value="1"/>
</dbReference>
<dbReference type="KEGG" id="tra:Trad_1186"/>
<evidence type="ECO:0000256" key="5">
    <source>
        <dbReference type="ARBA" id="ARBA00022691"/>
    </source>
</evidence>
<feature type="domain" description="S-adenosylmethionine-dependent methyltransferase" evidence="7">
    <location>
        <begin position="202"/>
        <end position="365"/>
    </location>
</feature>
<keyword evidence="2" id="KW-0963">Cytoplasm</keyword>
<sequence length="402" mass="43908">MKALERAVSGSVGVSPKGLRRLAGGHRWVFLDDLRRRPDTPAAPAAVEVIGPGGERLGEGWFNPKTKLALRLVTRGERRLGDDLIEARLRAAARYRERVTAGFEGFRVVHSDADGLPGLTVDRYGEVLVLQQHAAALEPWVPLVVETLRALYRPRGILARNTSPVRALEGLPQETRVLFGSVPERVPFREGEVTLFAAPYTGQKTGAFLDQRENHVYAGEHARGRALDVFCYHGGFALQLARRADEVVAVDSSAAALAELERGAAENGPEVARRVSTRRGDAFELLRAAVRAGERFDTVVLDPPAFAKARAHKERALAGYRELNVQALKLLNEGGRLFTASCSHFVDDVAFGEMLEGAARDAGRLLRVLARRGAAACHPELLGLPESRYLSFVGLEVMEVYA</sequence>
<evidence type="ECO:0000313" key="10">
    <source>
        <dbReference type="Proteomes" id="UP000000379"/>
    </source>
</evidence>
<dbReference type="Pfam" id="PF17785">
    <property type="entry name" value="PUA_3"/>
    <property type="match status" value="1"/>
</dbReference>